<dbReference type="STRING" id="104663.SAMN04488121_11523"/>
<evidence type="ECO:0000313" key="5">
    <source>
        <dbReference type="Proteomes" id="UP000199045"/>
    </source>
</evidence>
<dbReference type="SUPFAM" id="SSF48208">
    <property type="entry name" value="Six-hairpin glycosidases"/>
    <property type="match status" value="1"/>
</dbReference>
<organism evidence="4 5">
    <name type="scientific">Chitinophaga filiformis</name>
    <name type="common">Myxococcus filiformis</name>
    <name type="synonym">Flexibacter filiformis</name>
    <dbReference type="NCBI Taxonomy" id="104663"/>
    <lineage>
        <taxon>Bacteria</taxon>
        <taxon>Pseudomonadati</taxon>
        <taxon>Bacteroidota</taxon>
        <taxon>Chitinophagia</taxon>
        <taxon>Chitinophagales</taxon>
        <taxon>Chitinophagaceae</taxon>
        <taxon>Chitinophaga</taxon>
    </lineage>
</organism>
<dbReference type="PANTHER" id="PTHR33886:SF8">
    <property type="entry name" value="UNSATURATED RHAMNOGALACTURONAN HYDROLASE (EUROFUNG)"/>
    <property type="match status" value="1"/>
</dbReference>
<dbReference type="GO" id="GO:0005975">
    <property type="term" value="P:carbohydrate metabolic process"/>
    <property type="evidence" value="ECO:0007669"/>
    <property type="project" value="InterPro"/>
</dbReference>
<feature type="domain" description="DUF4350" evidence="3">
    <location>
        <begin position="424"/>
        <end position="601"/>
    </location>
</feature>
<dbReference type="OrthoDB" id="6381507at2"/>
<dbReference type="Pfam" id="PF07470">
    <property type="entry name" value="Glyco_hydro_88"/>
    <property type="match status" value="1"/>
</dbReference>
<dbReference type="Pfam" id="PF14258">
    <property type="entry name" value="DUF4350"/>
    <property type="match status" value="1"/>
</dbReference>
<accession>A0A1G8DKR7</accession>
<feature type="chain" id="PRO_5011517936" evidence="2">
    <location>
        <begin position="19"/>
        <end position="630"/>
    </location>
</feature>
<reference evidence="4 5" key="1">
    <citation type="submission" date="2016-10" db="EMBL/GenBank/DDBJ databases">
        <authorList>
            <person name="de Groot N.N."/>
        </authorList>
    </citation>
    <scope>NUCLEOTIDE SEQUENCE [LARGE SCALE GENOMIC DNA]</scope>
    <source>
        <strain evidence="4 5">DSM 527</strain>
    </source>
</reference>
<dbReference type="EMBL" id="FNBN01000015">
    <property type="protein sequence ID" value="SDH58276.1"/>
    <property type="molecule type" value="Genomic_DNA"/>
</dbReference>
<dbReference type="InterPro" id="IPR025646">
    <property type="entry name" value="DUF4350"/>
</dbReference>
<gene>
    <name evidence="4" type="ORF">SAMN04488121_11523</name>
</gene>
<evidence type="ECO:0000259" key="3">
    <source>
        <dbReference type="Pfam" id="PF14258"/>
    </source>
</evidence>
<evidence type="ECO:0000313" key="4">
    <source>
        <dbReference type="EMBL" id="SDH58276.1"/>
    </source>
</evidence>
<dbReference type="AlphaFoldDB" id="A0A1G8DKR7"/>
<keyword evidence="2" id="KW-0732">Signal</keyword>
<name>A0A1G8DKR7_CHIFI</name>
<dbReference type="SUPFAM" id="SSF52317">
    <property type="entry name" value="Class I glutamine amidotransferase-like"/>
    <property type="match status" value="1"/>
</dbReference>
<evidence type="ECO:0000256" key="1">
    <source>
        <dbReference type="ARBA" id="ARBA00022801"/>
    </source>
</evidence>
<dbReference type="Proteomes" id="UP000199045">
    <property type="component" value="Unassembled WGS sequence"/>
</dbReference>
<dbReference type="PANTHER" id="PTHR33886">
    <property type="entry name" value="UNSATURATED RHAMNOGALACTURONAN HYDROLASE (EUROFUNG)"/>
    <property type="match status" value="1"/>
</dbReference>
<feature type="signal peptide" evidence="2">
    <location>
        <begin position="1"/>
        <end position="18"/>
    </location>
</feature>
<dbReference type="InterPro" id="IPR012341">
    <property type="entry name" value="6hp_glycosidase-like_sf"/>
</dbReference>
<keyword evidence="1 4" id="KW-0378">Hydrolase</keyword>
<dbReference type="RefSeq" id="WP_089838691.1">
    <property type="nucleotide sequence ID" value="NZ_FNBN01000015.1"/>
</dbReference>
<dbReference type="InterPro" id="IPR008928">
    <property type="entry name" value="6-hairpin_glycosidase_sf"/>
</dbReference>
<protein>
    <submittedName>
        <fullName evidence="4">Unsaturated rhamnogalacturonyl hydrolase</fullName>
    </submittedName>
</protein>
<proteinExistence type="predicted"/>
<dbReference type="InterPro" id="IPR029062">
    <property type="entry name" value="Class_I_gatase-like"/>
</dbReference>
<dbReference type="GO" id="GO:0016787">
    <property type="term" value="F:hydrolase activity"/>
    <property type="evidence" value="ECO:0007669"/>
    <property type="project" value="UniProtKB-KW"/>
</dbReference>
<dbReference type="Gene3D" id="1.50.10.10">
    <property type="match status" value="1"/>
</dbReference>
<dbReference type="InterPro" id="IPR052043">
    <property type="entry name" value="PolySaccharide_Degr_Enz"/>
</dbReference>
<dbReference type="InterPro" id="IPR010905">
    <property type="entry name" value="Glyco_hydro_88"/>
</dbReference>
<evidence type="ECO:0000256" key="2">
    <source>
        <dbReference type="SAM" id="SignalP"/>
    </source>
</evidence>
<sequence>MKKLLNILFLLLPAFAFAQSAKMAETMIRLWGDSLQLAGRPAHWTYDQGVVLEGFTGLWKNTGDGKYFRFIQTGIDHYLEKDGTIRTYKAEDYNIDNIKNGRSLLLLYKVTNDEKYKLAADKLKAQLDKHPRTNEGGFWHKKRYPYQMWLDGLYMGEPFYAEYAALFHDDAAFKDITRQFVLMEVHSRDTKTGLLYHGYDESRAQKWADKTTGRSPNFWGRAMGWYGMALVDVLEYFPQGHPGRDSLIQILNRLAVAIKKYQDPASGCWWQVLDKAKEKGNYLEASASCMFVYTLAKGVRLGYLPASYSAVADKGYKGLTKQFVRPAPEGGVNLEGTVSVAGLGGDPYRDGSYAYYLSEKVVTNDPKGVGAYMMAANEMEQAAIPKTGKGVTVTIDNYFNNEFRKGPVGQPESWHYVWNEMDNGGYSLWGHIFRNRGAAINTLSAAPTAASLAKTNIFLIVDPDTERETTQPNYMTDAHAEEIYNWVKKGGVLVILQNDAGNSEIKTFNKLTSRFGITFKEDSRNHVEGKQFEQGALFLPAGNEVFPHTKKVYIKEISTITTAQPARAVYTDKGDVIMAVSKMGKGTVFAVGDPWFYNEYLDGRRLPASFENYQAAVDLTEWLFKQVARK</sequence>